<dbReference type="Proteomes" id="UP000261680">
    <property type="component" value="Unplaced"/>
</dbReference>
<dbReference type="AlphaFoldDB" id="A0A8M1GFZ2"/>
<proteinExistence type="predicted"/>
<organism evidence="2 3">
    <name type="scientific">Ursus maritimus</name>
    <name type="common">Polar bear</name>
    <name type="synonym">Thalarctos maritimus</name>
    <dbReference type="NCBI Taxonomy" id="29073"/>
    <lineage>
        <taxon>Eukaryota</taxon>
        <taxon>Metazoa</taxon>
        <taxon>Chordata</taxon>
        <taxon>Craniata</taxon>
        <taxon>Vertebrata</taxon>
        <taxon>Euteleostomi</taxon>
        <taxon>Mammalia</taxon>
        <taxon>Eutheria</taxon>
        <taxon>Laurasiatheria</taxon>
        <taxon>Carnivora</taxon>
        <taxon>Caniformia</taxon>
        <taxon>Ursidae</taxon>
        <taxon>Ursus</taxon>
    </lineage>
</organism>
<protein>
    <submittedName>
        <fullName evidence="3">Uncharacterized protein LOC121104449</fullName>
    </submittedName>
</protein>
<dbReference type="OrthoDB" id="9809754at2759"/>
<sequence>MAKSESGEEEWRGAGPGEWGLAVRVARPSPSRSRPALRRVAGDGTALHSAVYTRGGEKRLGPGLRPMAQGLCRVGTRARRWLRPGAFLRQGQGSRPACPGSRSGSGRLLRVNMTHPGASPRRQDPSWPSGDPPGPHSPGLSPSSCLLVLQATPESHVILPSSGQEVVLIWGLLSVVGLPHRECVLGQGSGPGGLHPAGPPSPCPALAYLA</sequence>
<dbReference type="KEGG" id="umr:121104449"/>
<feature type="region of interest" description="Disordered" evidence="1">
    <location>
        <begin position="25"/>
        <end position="45"/>
    </location>
</feature>
<reference evidence="3" key="1">
    <citation type="submission" date="2025-08" db="UniProtKB">
        <authorList>
            <consortium name="RefSeq"/>
        </authorList>
    </citation>
    <scope>IDENTIFICATION</scope>
    <source>
        <tissue evidence="3">Whole blood</tissue>
    </source>
</reference>
<name>A0A8M1GFZ2_URSMA</name>
<dbReference type="RefSeq" id="XP_040493642.1">
    <property type="nucleotide sequence ID" value="XM_040637708.1"/>
</dbReference>
<evidence type="ECO:0000256" key="1">
    <source>
        <dbReference type="SAM" id="MobiDB-lite"/>
    </source>
</evidence>
<feature type="compositionally biased region" description="Low complexity" evidence="1">
    <location>
        <begin position="25"/>
        <end position="34"/>
    </location>
</feature>
<accession>A0A8M1GFZ2</accession>
<keyword evidence="2" id="KW-1185">Reference proteome</keyword>
<feature type="region of interest" description="Disordered" evidence="1">
    <location>
        <begin position="90"/>
        <end position="142"/>
    </location>
</feature>
<dbReference type="GeneID" id="121104449"/>
<gene>
    <name evidence="3" type="primary">LOC121104449</name>
</gene>
<evidence type="ECO:0000313" key="3">
    <source>
        <dbReference type="RefSeq" id="XP_040493642.1"/>
    </source>
</evidence>
<evidence type="ECO:0000313" key="2">
    <source>
        <dbReference type="Proteomes" id="UP000261680"/>
    </source>
</evidence>